<sequence length="439" mass="45544">MSSLEIISLIGIIGALALLMVLVMKGVNIFIIAITCSAIVALTGGINLYDALKSDYMGGFVGFFKNNFLIFLTGTLMGKMYEVTNGAKAIAKMIVKIFGKNMALISIPLACGIISYGGVSVFVASFAVFPIAIEVFKEADLPRRFIPAALTFGCSTFAMVAPGAPQIQNAIPAQALGTDLMAGTVVGFISCAVILVLGAFLLYRMVNKAKANGEHFVAKSVDSFHDEAELPNGIMALIPLIITIILINVKVGGKTILPLEAGVFVGSVIVFIILNKHQDNKKILDNVGEACRTSVFAISNTCAVVGFGAVVKASLAFPVVVSAMVNIPGPEFVGVAVGTTVIAGITGSASGGLGIAAPLLGPVYLAKGVAAAALHRTMSISSAALDSLPHNGYIVTVTNGLCNETHKDAYGPVFWLTVFTPAVGTIVAVILFSIFPTLP</sequence>
<evidence type="ECO:0000313" key="3">
    <source>
        <dbReference type="Proteomes" id="UP000422764"/>
    </source>
</evidence>
<feature type="transmembrane region" description="Helical" evidence="1">
    <location>
        <begin position="102"/>
        <end position="133"/>
    </location>
</feature>
<protein>
    <submittedName>
        <fullName evidence="2">GntP family permease</fullName>
    </submittedName>
</protein>
<feature type="transmembrane region" description="Helical" evidence="1">
    <location>
        <begin position="332"/>
        <end position="357"/>
    </location>
</feature>
<evidence type="ECO:0000256" key="1">
    <source>
        <dbReference type="SAM" id="Phobius"/>
    </source>
</evidence>
<feature type="transmembrane region" description="Helical" evidence="1">
    <location>
        <begin position="256"/>
        <end position="274"/>
    </location>
</feature>
<feature type="transmembrane region" description="Helical" evidence="1">
    <location>
        <begin position="413"/>
        <end position="435"/>
    </location>
</feature>
<feature type="transmembrane region" description="Helical" evidence="1">
    <location>
        <begin position="176"/>
        <end position="203"/>
    </location>
</feature>
<keyword evidence="3" id="KW-1185">Reference proteome</keyword>
<keyword evidence="1" id="KW-0812">Transmembrane</keyword>
<dbReference type="EMBL" id="CP046522">
    <property type="protein sequence ID" value="QGU95484.1"/>
    <property type="molecule type" value="Genomic_DNA"/>
</dbReference>
<feature type="transmembrane region" description="Helical" evidence="1">
    <location>
        <begin position="30"/>
        <end position="49"/>
    </location>
</feature>
<feature type="transmembrane region" description="Helical" evidence="1">
    <location>
        <begin position="294"/>
        <end position="320"/>
    </location>
</feature>
<feature type="transmembrane region" description="Helical" evidence="1">
    <location>
        <begin position="6"/>
        <end position="23"/>
    </location>
</feature>
<feature type="transmembrane region" description="Helical" evidence="1">
    <location>
        <begin position="61"/>
        <end position="81"/>
    </location>
</feature>
<feature type="transmembrane region" description="Helical" evidence="1">
    <location>
        <begin position="145"/>
        <end position="164"/>
    </location>
</feature>
<dbReference type="GO" id="GO:0005886">
    <property type="term" value="C:plasma membrane"/>
    <property type="evidence" value="ECO:0007669"/>
    <property type="project" value="TreeGrafter"/>
</dbReference>
<evidence type="ECO:0000313" key="2">
    <source>
        <dbReference type="EMBL" id="QGU95484.1"/>
    </source>
</evidence>
<accession>A0A6I6F2P6</accession>
<name>A0A6I6F2P6_9CLOT</name>
<organism evidence="2 3">
    <name type="scientific">Clostridium bovifaecis</name>
    <dbReference type="NCBI Taxonomy" id="2184719"/>
    <lineage>
        <taxon>Bacteria</taxon>
        <taxon>Bacillati</taxon>
        <taxon>Bacillota</taxon>
        <taxon>Clostridia</taxon>
        <taxon>Eubacteriales</taxon>
        <taxon>Clostridiaceae</taxon>
        <taxon>Clostridium</taxon>
    </lineage>
</organism>
<gene>
    <name evidence="2" type="ORF">GOM49_10630</name>
</gene>
<keyword evidence="1" id="KW-1133">Transmembrane helix</keyword>
<dbReference type="Proteomes" id="UP000422764">
    <property type="component" value="Chromosome"/>
</dbReference>
<reference evidence="2 3" key="1">
    <citation type="submission" date="2019-12" db="EMBL/GenBank/DDBJ databases">
        <title>Genome sequenceing of Clostridium bovifaecis.</title>
        <authorList>
            <person name="Yao Y."/>
        </authorList>
    </citation>
    <scope>NUCLEOTIDE SEQUENCE [LARGE SCALE GENOMIC DNA]</scope>
    <source>
        <strain evidence="2 3">BXX</strain>
    </source>
</reference>
<dbReference type="PANTHER" id="PTHR30354:SF7">
    <property type="entry name" value="BLL7963 PROTEIN"/>
    <property type="match status" value="1"/>
</dbReference>
<dbReference type="AlphaFoldDB" id="A0A6I6F2P6"/>
<dbReference type="GO" id="GO:0015128">
    <property type="term" value="F:gluconate transmembrane transporter activity"/>
    <property type="evidence" value="ECO:0007669"/>
    <property type="project" value="InterPro"/>
</dbReference>
<proteinExistence type="predicted"/>
<dbReference type="InterPro" id="IPR003474">
    <property type="entry name" value="Glcn_transporter"/>
</dbReference>
<dbReference type="PANTHER" id="PTHR30354">
    <property type="entry name" value="GNT FAMILY GLUCONATE TRANSPORTER"/>
    <property type="match status" value="1"/>
</dbReference>
<feature type="transmembrane region" description="Helical" evidence="1">
    <location>
        <begin position="230"/>
        <end position="249"/>
    </location>
</feature>
<dbReference type="Pfam" id="PF02447">
    <property type="entry name" value="GntP_permease"/>
    <property type="match status" value="1"/>
</dbReference>
<keyword evidence="1" id="KW-0472">Membrane</keyword>